<feature type="compositionally biased region" description="Basic and acidic residues" evidence="1">
    <location>
        <begin position="1690"/>
        <end position="1703"/>
    </location>
</feature>
<feature type="compositionally biased region" description="Basic residues" evidence="1">
    <location>
        <begin position="1424"/>
        <end position="1433"/>
    </location>
</feature>
<feature type="region of interest" description="Disordered" evidence="1">
    <location>
        <begin position="1383"/>
        <end position="1412"/>
    </location>
</feature>
<feature type="compositionally biased region" description="Low complexity" evidence="1">
    <location>
        <begin position="1680"/>
        <end position="1689"/>
    </location>
</feature>
<feature type="compositionally biased region" description="Basic and acidic residues" evidence="1">
    <location>
        <begin position="1962"/>
        <end position="1972"/>
    </location>
</feature>
<organism evidence="3 4">
    <name type="scientific">Aplysia californica</name>
    <name type="common">California sea hare</name>
    <dbReference type="NCBI Taxonomy" id="6500"/>
    <lineage>
        <taxon>Eukaryota</taxon>
        <taxon>Metazoa</taxon>
        <taxon>Spiralia</taxon>
        <taxon>Lophotrochozoa</taxon>
        <taxon>Mollusca</taxon>
        <taxon>Gastropoda</taxon>
        <taxon>Heterobranchia</taxon>
        <taxon>Euthyneura</taxon>
        <taxon>Tectipleura</taxon>
        <taxon>Aplysiida</taxon>
        <taxon>Aplysioidea</taxon>
        <taxon>Aplysiidae</taxon>
        <taxon>Aplysia</taxon>
    </lineage>
</organism>
<feature type="region of interest" description="Disordered" evidence="1">
    <location>
        <begin position="2097"/>
        <end position="2121"/>
    </location>
</feature>
<evidence type="ECO:0000256" key="1">
    <source>
        <dbReference type="SAM" id="MobiDB-lite"/>
    </source>
</evidence>
<feature type="compositionally biased region" description="Polar residues" evidence="1">
    <location>
        <begin position="1598"/>
        <end position="1617"/>
    </location>
</feature>
<feature type="region of interest" description="Disordered" evidence="1">
    <location>
        <begin position="979"/>
        <end position="1007"/>
    </location>
</feature>
<feature type="region of interest" description="Disordered" evidence="1">
    <location>
        <begin position="683"/>
        <end position="718"/>
    </location>
</feature>
<feature type="region of interest" description="Disordered" evidence="1">
    <location>
        <begin position="836"/>
        <end position="886"/>
    </location>
</feature>
<dbReference type="GeneID" id="101854942"/>
<feature type="region of interest" description="Disordered" evidence="1">
    <location>
        <begin position="487"/>
        <end position="547"/>
    </location>
</feature>
<feature type="region of interest" description="Disordered" evidence="1">
    <location>
        <begin position="1510"/>
        <end position="1534"/>
    </location>
</feature>
<protein>
    <submittedName>
        <fullName evidence="4">Uncharacterized protein LOC101854942 isoform X1</fullName>
    </submittedName>
</protein>
<feature type="compositionally biased region" description="Polar residues" evidence="1">
    <location>
        <begin position="1070"/>
        <end position="1081"/>
    </location>
</feature>
<feature type="compositionally biased region" description="Basic and acidic residues" evidence="1">
    <location>
        <begin position="2020"/>
        <end position="2031"/>
    </location>
</feature>
<feature type="region of interest" description="Disordered" evidence="1">
    <location>
        <begin position="1424"/>
        <end position="1471"/>
    </location>
</feature>
<dbReference type="PANTHER" id="PTHR15607">
    <property type="entry name" value="SYNAPTONEMAL COMPLEX PROTEIN-RELATED"/>
    <property type="match status" value="1"/>
</dbReference>
<feature type="compositionally biased region" description="Low complexity" evidence="1">
    <location>
        <begin position="1384"/>
        <end position="1395"/>
    </location>
</feature>
<feature type="region of interest" description="Disordered" evidence="1">
    <location>
        <begin position="415"/>
        <end position="466"/>
    </location>
</feature>
<feature type="compositionally biased region" description="Polar residues" evidence="1">
    <location>
        <begin position="1164"/>
        <end position="1174"/>
    </location>
</feature>
<proteinExistence type="predicted"/>
<feature type="region of interest" description="Disordered" evidence="1">
    <location>
        <begin position="935"/>
        <end position="954"/>
    </location>
</feature>
<feature type="compositionally biased region" description="Polar residues" evidence="1">
    <location>
        <begin position="436"/>
        <end position="448"/>
    </location>
</feature>
<feature type="compositionally biased region" description="Basic and acidic residues" evidence="1">
    <location>
        <begin position="449"/>
        <end position="466"/>
    </location>
</feature>
<evidence type="ECO:0000313" key="3">
    <source>
        <dbReference type="Proteomes" id="UP000694888"/>
    </source>
</evidence>
<dbReference type="InterPro" id="IPR040560">
    <property type="entry name" value="SYCP2_SLD"/>
</dbReference>
<feature type="compositionally biased region" description="Low complexity" evidence="1">
    <location>
        <begin position="1877"/>
        <end position="1886"/>
    </location>
</feature>
<dbReference type="PANTHER" id="PTHR15607:SF12">
    <property type="entry name" value="SYNAPTONEMAL COMPLEX PROTEIN 2"/>
    <property type="match status" value="1"/>
</dbReference>
<feature type="compositionally biased region" description="Polar residues" evidence="1">
    <location>
        <begin position="1462"/>
        <end position="1471"/>
    </location>
</feature>
<feature type="compositionally biased region" description="Polar residues" evidence="1">
    <location>
        <begin position="1905"/>
        <end position="1918"/>
    </location>
</feature>
<feature type="region of interest" description="Disordered" evidence="1">
    <location>
        <begin position="1290"/>
        <end position="1312"/>
    </location>
</feature>
<feature type="region of interest" description="Disordered" evidence="1">
    <location>
        <begin position="1095"/>
        <end position="1199"/>
    </location>
</feature>
<feature type="region of interest" description="Disordered" evidence="1">
    <location>
        <begin position="1038"/>
        <end position="1081"/>
    </location>
</feature>
<name>A0ABM0ZXP8_APLCA</name>
<gene>
    <name evidence="4" type="primary">LOC101854942</name>
</gene>
<dbReference type="Proteomes" id="UP000694888">
    <property type="component" value="Unplaced"/>
</dbReference>
<evidence type="ECO:0000259" key="2">
    <source>
        <dbReference type="Pfam" id="PF18584"/>
    </source>
</evidence>
<reference evidence="4" key="1">
    <citation type="submission" date="2025-08" db="UniProtKB">
        <authorList>
            <consortium name="RefSeq"/>
        </authorList>
    </citation>
    <scope>IDENTIFICATION</scope>
</reference>
<feature type="region of interest" description="Disordered" evidence="1">
    <location>
        <begin position="1861"/>
        <end position="1918"/>
    </location>
</feature>
<feature type="region of interest" description="Disordered" evidence="1">
    <location>
        <begin position="1643"/>
        <end position="1749"/>
    </location>
</feature>
<feature type="region of interest" description="Disordered" evidence="1">
    <location>
        <begin position="1939"/>
        <end position="2031"/>
    </location>
</feature>
<feature type="domain" description="Synaptonemal complex protein 2 Spt16M-like" evidence="2">
    <location>
        <begin position="221"/>
        <end position="309"/>
    </location>
</feature>
<feature type="compositionally biased region" description="Polar residues" evidence="1">
    <location>
        <begin position="1861"/>
        <end position="1870"/>
    </location>
</feature>
<evidence type="ECO:0000313" key="4">
    <source>
        <dbReference type="RefSeq" id="XP_012936637.1"/>
    </source>
</evidence>
<feature type="region of interest" description="Disordered" evidence="1">
    <location>
        <begin position="1587"/>
        <end position="1629"/>
    </location>
</feature>
<dbReference type="InterPro" id="IPR024835">
    <property type="entry name" value="SYCP2-like"/>
</dbReference>
<keyword evidence="3" id="KW-1185">Reference proteome</keyword>
<feature type="compositionally biased region" description="Low complexity" evidence="1">
    <location>
        <begin position="1728"/>
        <end position="1742"/>
    </location>
</feature>
<feature type="compositionally biased region" description="Basic and acidic residues" evidence="1">
    <location>
        <begin position="1518"/>
        <end position="1527"/>
    </location>
</feature>
<feature type="compositionally biased region" description="Polar residues" evidence="1">
    <location>
        <begin position="524"/>
        <end position="535"/>
    </location>
</feature>
<feature type="compositionally biased region" description="Basic and acidic residues" evidence="1">
    <location>
        <begin position="1177"/>
        <end position="1199"/>
    </location>
</feature>
<accession>A0ABM0ZXP8</accession>
<dbReference type="Pfam" id="PF18584">
    <property type="entry name" value="SYCP2_SLD"/>
    <property type="match status" value="1"/>
</dbReference>
<sequence length="2284" mass="252318">MGSQDISCERVNISQLEEQLENEAIRLQETSPDSVVDVLRSGASTLVSECLKLVQFSKHQHNLFRLIDKITDVLMIASDASKDAKEHLITSLSPACISFILSQRVLVPHKLEVLKSLNIMLESIPLRSKQELSKSKELFEGMMRLYSSIPSAGDYEFQVCMIECLFRIFPRSTRRKSMSEINADSKFLDDFLSIRDSHFEADCRVFLNKVNALSTTSLKRVHSVPAKYVTLDGEKVYKPADEGYDDFWVDFNTGSKRVSIFCEPTLLSSQATQTQGEQLWETISLWKNDISRYEMSKTSKLNKVTVELCVGAQLLSNSNRVVDEQAHLVVIATEAEANLSLFMEAIMKVEQQQYRTSTVLEPILIENRSEEASQNSHGSFTKVSVPCEPMMSPASSLTSGTLSMWKVLAAQCTGKTKQSAHRTKEMEENNDEAESPSLQPCSERNTNSHNERNEQAGSGKNKELYHEKKKFCQGGKGKELLEKRNQEKTGSGIDGVVHLGDQSVDAPTASKLSGKEKVAKINSMDDTGSVATSKLSGKKKNSAAVNSKDVTSAAATCKISGKEKNVAAVNSKDVTSAVAKPQSKVKASIKYTDMTQHRMDARASDGCTDVSQLNALIEEGGDNNLSLRRSQRGRNSQEISVTSKLMDSACSVNVAGKDTDHLSVDETQRKTSCSLEVSNKIASDTTKSTKSKKKKTKEQLPPPKTPPVKRAGQKVKTPVVTLQSPLGKEKRKKLHDASDQTVAPIDVIPSSCMEFEFAERVSSAPPRRTSSKEVVAEHMIQEPTVSSYYEESLADRRKQSGSDVVADVGDVIAGDTHKHYSPGNLSVEEFKPVKSFKSLRGRTMNPHGLNESNTQKDKSRKKSKRTEQRTKTLASKVSHELPREVSTGTLHGLIPSLKEVNQKFDRKKGQEECAAVEKGDVVSDTELNLCAEQDAEIGSPAALDKSKGDSQSSNSGYLYIEVERSNVAGTQADMVAETQVVPQEVLEPSTQTTISQPEGREKTSRKYSLNKISEKFEDEATVLKSKTMPSEFCSTKISQIKDGDSSHQINPRFFEKTTSQKKAGEGFGNLSKTSPGRQISSSISCSYVCGKLVTKKKNPNHSDNTKAHAKTTAKGASQKQTLFNKRGDTQKSKSPLAEQDSEVSSATSLYGDPCENVDKMPESTFANSRSQASSKKAKIDDNEKEEMKKNKEKKIDGKERQILNETCDNPHKFNLRPRNKTVCYEESNTSTDKSSVLENSVLSKGSVVKKSRQCEDKAPWRESLNYAACSPALGKQLKNGANNVKMSKVGIREGGGSHTADVDMSTSDSRTPNKLLKHSGHKYHSVWRKQTVTTYTSVSQDSWRADPYDFEASCNVVSSPSHRESYSAPKGAPYFTSLSPLDGNSSKICNKNSKSTSRKDGMKATKGCHSNSQRLTVVNKTKSFHYQKSRPTHTSREATRTQKSVSSARNKVGKKQLKENKSPATNLDVSQRTPRHGLFSSQMDVYECSSGLVFPPLEDSIPCTPYMDEEEEEGVEEPVDKQRAPDKDCDEQSMGSLYDRKSVGTCSELSWIAKCKKQDNQVQGKTYQRDPVDRNMEQVCHQRQESAEGDVVCLGDSPSDQASRPASTLSAKVSQHCSNRRQRTPVTKVTAAVRRKILSPLDFTEMPSVSPDSVYDFEDSPMTKSYDSCLPPKRTKDSSTSRLTGSSSYTDKKSFEKSREMKSHASILTNSSHKSNRKSSGKQEKMLSFKSPSSTASSPAQKKSGHADSDSDMIVEHLSDNDVGIDHIGTVQDVGIDLTGTVQDIGIDLTGTVQDVGIDQVDQLYDSVVPVNAAGKVKRRRTVKKAKSVSNSELSWTSMSSVLNHQLSVVVDKMCGTSARTDSQLAQTSGPGYVSGPSSTTRPSRSALKRKYPMISDSDAEEQNSDGSTSCQSNQSSTETSAKKCLTFDLVEETCAADDVPSTLEESVKTPSKRKLVSVMDNKLERPRKDKPSSNTGHDTLRKEKRKSQRKLDLSSPSPVYSMKQRPSLPMSDFGFGQFRIEDGSSPEKLRSTALSLDEDEAQLTYSPPEPLSLSSILSPNLHSSLTTLSSDDVNDGDISQPLIAFCKTINELKKRRTSQASLKSSETSSSRLSECEEPYDQNFNPDLGNLRALVGSKFRKMSSQHEADIPDDIPSPVSISQPGKSPMGRFQDLLHSMMNKTKKDLADMKVFEEQVTHVWSQQMEKISQSRLAQTAQLNKMREAHRAVLYDLKKARLEEDKSQKKQKTFVKEDLEAFQRRLVAQFNVQSLDTLRRCLKTSLLFS</sequence>
<dbReference type="RefSeq" id="XP_012936637.1">
    <property type="nucleotide sequence ID" value="XM_013081183.2"/>
</dbReference>
<feature type="compositionally biased region" description="Low complexity" evidence="1">
    <location>
        <begin position="2099"/>
        <end position="2113"/>
    </location>
</feature>